<proteinExistence type="inferred from homology"/>
<organism evidence="7 8">
    <name type="scientific">Skeletonema marinoi</name>
    <dbReference type="NCBI Taxonomy" id="267567"/>
    <lineage>
        <taxon>Eukaryota</taxon>
        <taxon>Sar</taxon>
        <taxon>Stramenopiles</taxon>
        <taxon>Ochrophyta</taxon>
        <taxon>Bacillariophyta</taxon>
        <taxon>Coscinodiscophyceae</taxon>
        <taxon>Thalassiosirophycidae</taxon>
        <taxon>Thalassiosirales</taxon>
        <taxon>Skeletonemataceae</taxon>
        <taxon>Skeletonema</taxon>
        <taxon>Skeletonema marinoi-dohrnii complex</taxon>
    </lineage>
</organism>
<evidence type="ECO:0000256" key="1">
    <source>
        <dbReference type="ARBA" id="ARBA00009183"/>
    </source>
</evidence>
<dbReference type="PANTHER" id="PTHR23023">
    <property type="entry name" value="DIMETHYLANILINE MONOOXYGENASE"/>
    <property type="match status" value="1"/>
</dbReference>
<dbReference type="EC" id="1.14.13.-" evidence="7"/>
<dbReference type="SUPFAM" id="SSF51905">
    <property type="entry name" value="FAD/NAD(P)-binding domain"/>
    <property type="match status" value="2"/>
</dbReference>
<feature type="domain" description="DUF6314" evidence="6">
    <location>
        <begin position="562"/>
        <end position="721"/>
    </location>
</feature>
<dbReference type="AlphaFoldDB" id="A0AAD9D3E6"/>
<evidence type="ECO:0000313" key="8">
    <source>
        <dbReference type="Proteomes" id="UP001224775"/>
    </source>
</evidence>
<dbReference type="Proteomes" id="UP001224775">
    <property type="component" value="Unassembled WGS sequence"/>
</dbReference>
<dbReference type="InterPro" id="IPR036188">
    <property type="entry name" value="FAD/NAD-bd_sf"/>
</dbReference>
<dbReference type="InterPro" id="IPR050346">
    <property type="entry name" value="FMO-like"/>
</dbReference>
<keyword evidence="8" id="KW-1185">Reference proteome</keyword>
<reference evidence="7" key="1">
    <citation type="submission" date="2023-06" db="EMBL/GenBank/DDBJ databases">
        <title>Survivors Of The Sea: Transcriptome response of Skeletonema marinoi to long-term dormancy.</title>
        <authorList>
            <person name="Pinder M.I.M."/>
            <person name="Kourtchenko O."/>
            <person name="Robertson E.K."/>
            <person name="Larsson T."/>
            <person name="Maumus F."/>
            <person name="Osuna-Cruz C.M."/>
            <person name="Vancaester E."/>
            <person name="Stenow R."/>
            <person name="Vandepoele K."/>
            <person name="Ploug H."/>
            <person name="Bruchert V."/>
            <person name="Godhe A."/>
            <person name="Topel M."/>
        </authorList>
    </citation>
    <scope>NUCLEOTIDE SEQUENCE</scope>
    <source>
        <strain evidence="7">R05AC</strain>
    </source>
</reference>
<dbReference type="InterPro" id="IPR020946">
    <property type="entry name" value="Flavin_mOase-like"/>
</dbReference>
<dbReference type="GO" id="GO:0004499">
    <property type="term" value="F:N,N-dimethylaniline monooxygenase activity"/>
    <property type="evidence" value="ECO:0007669"/>
    <property type="project" value="InterPro"/>
</dbReference>
<keyword evidence="7" id="KW-0503">Monooxygenase</keyword>
<evidence type="ECO:0000256" key="3">
    <source>
        <dbReference type="ARBA" id="ARBA00022827"/>
    </source>
</evidence>
<name>A0AAD9D3E6_9STRA</name>
<evidence type="ECO:0000259" key="6">
    <source>
        <dbReference type="Pfam" id="PF19834"/>
    </source>
</evidence>
<dbReference type="PRINTS" id="PR00368">
    <property type="entry name" value="FADPNR"/>
</dbReference>
<evidence type="ECO:0000256" key="2">
    <source>
        <dbReference type="ARBA" id="ARBA00022630"/>
    </source>
</evidence>
<dbReference type="InterPro" id="IPR045632">
    <property type="entry name" value="DUF6314"/>
</dbReference>
<dbReference type="GO" id="GO:0050660">
    <property type="term" value="F:flavin adenine dinucleotide binding"/>
    <property type="evidence" value="ECO:0007669"/>
    <property type="project" value="InterPro"/>
</dbReference>
<gene>
    <name evidence="7" type="ORF">QTG54_016855</name>
</gene>
<keyword evidence="3" id="KW-0274">FAD</keyword>
<feature type="compositionally biased region" description="Polar residues" evidence="5">
    <location>
        <begin position="43"/>
        <end position="55"/>
    </location>
</feature>
<evidence type="ECO:0000256" key="4">
    <source>
        <dbReference type="ARBA" id="ARBA00023002"/>
    </source>
</evidence>
<dbReference type="GO" id="GO:0050661">
    <property type="term" value="F:NADP binding"/>
    <property type="evidence" value="ECO:0007669"/>
    <property type="project" value="InterPro"/>
</dbReference>
<dbReference type="Gene3D" id="3.50.50.60">
    <property type="entry name" value="FAD/NAD(P)-binding domain"/>
    <property type="match status" value="1"/>
</dbReference>
<protein>
    <submittedName>
        <fullName evidence="7">Flavin-containing monooxygenase</fullName>
        <ecNumber evidence="7">1.14.13.-</ecNumber>
    </submittedName>
</protein>
<feature type="region of interest" description="Disordered" evidence="5">
    <location>
        <begin position="43"/>
        <end position="68"/>
    </location>
</feature>
<dbReference type="Pfam" id="PF00743">
    <property type="entry name" value="FMO-like"/>
    <property type="match status" value="1"/>
</dbReference>
<keyword evidence="4 7" id="KW-0560">Oxidoreductase</keyword>
<sequence length="728" mass="81401">MIDVAIIGAGSAGLVAARHLISAGLRPVLFEAAKTIGGAWTPSSAVLQTPSPGNKQDNDDDQPASKMWSGMRTNLSKYTCQFTDFPWLEGTSTFPTVEEMHDYLQSYSDTFLQDDPSSCEFLMQCRVTNVEQLRSCNTAASAALGPDDEEANYKVEWLDIDTQTTHCRDFGGVVIASGFFHTPCMPSFLSDYTNSNNDSSGKTTPQIIHSSQYRTHNHFKDKNIAVVGGSFSALEIAADVSKSAARVVSIVPSIPWVIPRWIYKFHPLLSPEVVGSTKTITILPSDLALYQRTQPFQGEVTELTPEICQERHQYVQSLVGRKQRSSPLGEPTNWNEPTIVAISDEYVDLVNEEKIKAIQGRLVGIDDDGRLQLDTNCDTSDALSDIDYVICATGYKPNLHNFLSSEILSTLDYDHEDKFSPLTLAYNTLHPSLPNLAFCGLYKGPYMGVMDLQAQLAAKLMSGSMSIEDEAYKSALKTSETMRKSKPRQQFPHYYPDLMDTLVQVLNQDDSSDCDGKFGIVVPPLYQKDERLREQCRLDLEREIKRGQDGSRMPKLVLSSILGNWSYDRKIVHLQSGKHEHVSGTVKYSKYWTRVCEEDDEAASPGVDNPVLYREDGVYEFSPTQKFDVFREYEYEVKDDALEIYFVEGGKRAHMFLSLKFVPTVEEEGGQWVKATSDHLCIKDLYSATFRVRLNGLSASEIIIKYRVKGPAKDYESTTILTPVAAVS</sequence>
<dbReference type="Pfam" id="PF19834">
    <property type="entry name" value="DUF6314"/>
    <property type="match status" value="1"/>
</dbReference>
<evidence type="ECO:0000313" key="7">
    <source>
        <dbReference type="EMBL" id="KAK1732461.1"/>
    </source>
</evidence>
<keyword evidence="2" id="KW-0285">Flavoprotein</keyword>
<accession>A0AAD9D3E6</accession>
<evidence type="ECO:0000256" key="5">
    <source>
        <dbReference type="SAM" id="MobiDB-lite"/>
    </source>
</evidence>
<comment type="caution">
    <text evidence="7">The sequence shown here is derived from an EMBL/GenBank/DDBJ whole genome shotgun (WGS) entry which is preliminary data.</text>
</comment>
<comment type="similarity">
    <text evidence="1">Belongs to the FMO family.</text>
</comment>
<dbReference type="EMBL" id="JATAAI010000066">
    <property type="protein sequence ID" value="KAK1732461.1"/>
    <property type="molecule type" value="Genomic_DNA"/>
</dbReference>